<reference evidence="2" key="1">
    <citation type="submission" date="2018-05" db="EMBL/GenBank/DDBJ databases">
        <authorList>
            <person name="Lanie J.A."/>
            <person name="Ng W.-L."/>
            <person name="Kazmierczak K.M."/>
            <person name="Andrzejewski T.M."/>
            <person name="Davidsen T.M."/>
            <person name="Wayne K.J."/>
            <person name="Tettelin H."/>
            <person name="Glass J.I."/>
            <person name="Rusch D."/>
            <person name="Podicherti R."/>
            <person name="Tsui H.-C.T."/>
            <person name="Winkler M.E."/>
        </authorList>
    </citation>
    <scope>NUCLEOTIDE SEQUENCE</scope>
</reference>
<dbReference type="Pfam" id="PF01592">
    <property type="entry name" value="NifU_N"/>
    <property type="match status" value="1"/>
</dbReference>
<organism evidence="2">
    <name type="scientific">marine metagenome</name>
    <dbReference type="NCBI Taxonomy" id="408172"/>
    <lineage>
        <taxon>unclassified sequences</taxon>
        <taxon>metagenomes</taxon>
        <taxon>ecological metagenomes</taxon>
    </lineage>
</organism>
<dbReference type="GO" id="GO:0051536">
    <property type="term" value="F:iron-sulfur cluster binding"/>
    <property type="evidence" value="ECO:0007669"/>
    <property type="project" value="InterPro"/>
</dbReference>
<gene>
    <name evidence="2" type="ORF">METZ01_LOCUS238970</name>
</gene>
<dbReference type="InterPro" id="IPR002871">
    <property type="entry name" value="NIF_FeS_clus_asmbl_NifU_N"/>
</dbReference>
<proteinExistence type="predicted"/>
<name>A0A382HFR4_9ZZZZ</name>
<feature type="domain" description="NIF system FeS cluster assembly NifU N-terminal" evidence="1">
    <location>
        <begin position="4"/>
        <end position="81"/>
    </location>
</feature>
<dbReference type="SUPFAM" id="SSF82649">
    <property type="entry name" value="SufE/NifU"/>
    <property type="match status" value="1"/>
</dbReference>
<dbReference type="AlphaFoldDB" id="A0A382HFR4"/>
<dbReference type="GO" id="GO:0005506">
    <property type="term" value="F:iron ion binding"/>
    <property type="evidence" value="ECO:0007669"/>
    <property type="project" value="InterPro"/>
</dbReference>
<sequence>MIDKEIIKIASNTENHGVLDNHTHFSKLKNPVCGDEMKIYLIIKNNCIANFKYECESCIYCQASVSLLSRKVRNKSIEKFRNFAECAKNCFEKNTNSFEKEWKEFDKIMTKKNISRKECLLLPFNTTLNALNKKTL</sequence>
<evidence type="ECO:0000313" key="2">
    <source>
        <dbReference type="EMBL" id="SVB86116.1"/>
    </source>
</evidence>
<dbReference type="CDD" id="cd06664">
    <property type="entry name" value="IscU_like"/>
    <property type="match status" value="1"/>
</dbReference>
<dbReference type="EMBL" id="UINC01061006">
    <property type="protein sequence ID" value="SVB86116.1"/>
    <property type="molecule type" value="Genomic_DNA"/>
</dbReference>
<evidence type="ECO:0000259" key="1">
    <source>
        <dbReference type="Pfam" id="PF01592"/>
    </source>
</evidence>
<accession>A0A382HFR4</accession>
<protein>
    <recommendedName>
        <fullName evidence="1">NIF system FeS cluster assembly NifU N-terminal domain-containing protein</fullName>
    </recommendedName>
</protein>
<dbReference type="GO" id="GO:0016226">
    <property type="term" value="P:iron-sulfur cluster assembly"/>
    <property type="evidence" value="ECO:0007669"/>
    <property type="project" value="InterPro"/>
</dbReference>
<dbReference type="Gene3D" id="3.90.1010.10">
    <property type="match status" value="1"/>
</dbReference>